<proteinExistence type="predicted"/>
<keyword evidence="1" id="KW-0472">Membrane</keyword>
<gene>
    <name evidence="2" type="ORF">pipiens_009226</name>
</gene>
<dbReference type="Proteomes" id="UP001562425">
    <property type="component" value="Unassembled WGS sequence"/>
</dbReference>
<dbReference type="AlphaFoldDB" id="A0ABD1DEL3"/>
<keyword evidence="1" id="KW-0812">Transmembrane</keyword>
<protein>
    <submittedName>
        <fullName evidence="2">Uncharacterized protein</fullName>
    </submittedName>
</protein>
<dbReference type="InterPro" id="IPR052728">
    <property type="entry name" value="O2_lipid_transport_reg"/>
</dbReference>
<feature type="transmembrane region" description="Helical" evidence="1">
    <location>
        <begin position="82"/>
        <end position="107"/>
    </location>
</feature>
<dbReference type="PANTHER" id="PTHR11161">
    <property type="entry name" value="O-ACYLTRANSFERASE"/>
    <property type="match status" value="1"/>
</dbReference>
<feature type="transmembrane region" description="Helical" evidence="1">
    <location>
        <begin position="19"/>
        <end position="40"/>
    </location>
</feature>
<accession>A0ABD1DEL3</accession>
<evidence type="ECO:0000313" key="3">
    <source>
        <dbReference type="Proteomes" id="UP001562425"/>
    </source>
</evidence>
<keyword evidence="3" id="KW-1185">Reference proteome</keyword>
<feature type="transmembrane region" description="Helical" evidence="1">
    <location>
        <begin position="119"/>
        <end position="141"/>
    </location>
</feature>
<comment type="caution">
    <text evidence="2">The sequence shown here is derived from an EMBL/GenBank/DDBJ whole genome shotgun (WGS) entry which is preliminary data.</text>
</comment>
<sequence length="189" mass="21188">MYATIDIICWIEAFALPSFWFTVVALVLSYGLGLVVFLLVEQPVANLLGSKSHYVDYIGGRLLDGARSCLRRNIRKLLEHQYLVPLGKLSYTVYHINFLLLTGLVGAVRDPLHLDLTKLIISMLSVTVLSYGLGLVMFLLVEQPAANLLGSKTRYFGFAGNILAEKTERCINWSKKTLLKLKQKRGLTQ</sequence>
<dbReference type="PANTHER" id="PTHR11161:SF22">
    <property type="entry name" value="ACYLTRANSFERASE 3 DOMAIN-CONTAINING PROTEIN-RELATED"/>
    <property type="match status" value="1"/>
</dbReference>
<keyword evidence="1" id="KW-1133">Transmembrane helix</keyword>
<organism evidence="2 3">
    <name type="scientific">Culex pipiens pipiens</name>
    <name type="common">Northern house mosquito</name>
    <dbReference type="NCBI Taxonomy" id="38569"/>
    <lineage>
        <taxon>Eukaryota</taxon>
        <taxon>Metazoa</taxon>
        <taxon>Ecdysozoa</taxon>
        <taxon>Arthropoda</taxon>
        <taxon>Hexapoda</taxon>
        <taxon>Insecta</taxon>
        <taxon>Pterygota</taxon>
        <taxon>Neoptera</taxon>
        <taxon>Endopterygota</taxon>
        <taxon>Diptera</taxon>
        <taxon>Nematocera</taxon>
        <taxon>Culicoidea</taxon>
        <taxon>Culicidae</taxon>
        <taxon>Culicinae</taxon>
        <taxon>Culicini</taxon>
        <taxon>Culex</taxon>
        <taxon>Culex</taxon>
    </lineage>
</organism>
<reference evidence="2 3" key="1">
    <citation type="submission" date="2024-05" db="EMBL/GenBank/DDBJ databases">
        <title>Culex pipiens pipiens assembly and annotation.</title>
        <authorList>
            <person name="Alout H."/>
            <person name="Durand T."/>
        </authorList>
    </citation>
    <scope>NUCLEOTIDE SEQUENCE [LARGE SCALE GENOMIC DNA]</scope>
    <source>
        <strain evidence="2">HA-2024</strain>
        <tissue evidence="2">Whole body</tissue>
    </source>
</reference>
<name>A0ABD1DEL3_CULPP</name>
<evidence type="ECO:0000256" key="1">
    <source>
        <dbReference type="SAM" id="Phobius"/>
    </source>
</evidence>
<evidence type="ECO:0000313" key="2">
    <source>
        <dbReference type="EMBL" id="KAL1398118.1"/>
    </source>
</evidence>
<dbReference type="EMBL" id="JBEHCU010006021">
    <property type="protein sequence ID" value="KAL1398118.1"/>
    <property type="molecule type" value="Genomic_DNA"/>
</dbReference>